<evidence type="ECO:0000256" key="1">
    <source>
        <dbReference type="SAM" id="SignalP"/>
    </source>
</evidence>
<sequence length="439" mass="44970">MRLPRIAALSAALLTAGLLGVTPTLAGSASAATGEWQDGVTTSDTIINCWTNQPTVGVSANTGWRSPTGEVPKVGEKFFLRGYIGLVGLPCSERVLTVPEILPPAGLSYPEEPVLWGINTLGEPGTLSDGALDISHGANGGIALALPGDEPFVLARGEVLEFQFPVIATREFKGTATPAPTCQSRVNGTAPCPVAQSGDHLQVAFTVGGHGGNKQYVTPYVPLFAAKAGTGGGGDTTAPRTTITGGPANGAVVTSTSAAFTLGSSETGSTLACTLDGRARTCAPGQHRVTGLGAGTHVLQARATDRAGNTDATGAARHWTVPVPARSLRRSAGWTLPASRASYDGRVLATSRRGASATVAARNARRVVLVANGGATHGTVRVYAGRTLLKTVSLRTARTTTKRLIPITTFGTAFTGTIKVVVVTNGRPVRLEGIALPTR</sequence>
<dbReference type="EMBL" id="STGW01000018">
    <property type="protein sequence ID" value="THV09044.1"/>
    <property type="molecule type" value="Genomic_DNA"/>
</dbReference>
<dbReference type="AlphaFoldDB" id="A0A4S8N2Q8"/>
<organism evidence="2 3">
    <name type="scientific">Nocardioides caeni</name>
    <dbReference type="NCBI Taxonomy" id="574700"/>
    <lineage>
        <taxon>Bacteria</taxon>
        <taxon>Bacillati</taxon>
        <taxon>Actinomycetota</taxon>
        <taxon>Actinomycetes</taxon>
        <taxon>Propionibacteriales</taxon>
        <taxon>Nocardioidaceae</taxon>
        <taxon>Nocardioides</taxon>
    </lineage>
</organism>
<dbReference type="RefSeq" id="WP_136564255.1">
    <property type="nucleotide sequence ID" value="NZ_BAABLS010000004.1"/>
</dbReference>
<dbReference type="OrthoDB" id="3772783at2"/>
<protein>
    <recommendedName>
        <fullName evidence="4">Bacterial Ig-like domain-containing protein</fullName>
    </recommendedName>
</protein>
<evidence type="ECO:0000313" key="2">
    <source>
        <dbReference type="EMBL" id="THV09044.1"/>
    </source>
</evidence>
<accession>A0A4S8N2Q8</accession>
<reference evidence="2 3" key="1">
    <citation type="journal article" date="2009" name="Int. J. Syst. Evol. Microbiol.">
        <title>Nocardioides caeni sp. nov., isolated from wastewater.</title>
        <authorList>
            <person name="Yoon J.H."/>
            <person name="Kang S.J."/>
            <person name="Park S."/>
            <person name="Kim W."/>
            <person name="Oh T.K."/>
        </authorList>
    </citation>
    <scope>NUCLEOTIDE SEQUENCE [LARGE SCALE GENOMIC DNA]</scope>
    <source>
        <strain evidence="2 3">DSM 23134</strain>
    </source>
</reference>
<dbReference type="Proteomes" id="UP000307087">
    <property type="component" value="Unassembled WGS sequence"/>
</dbReference>
<feature type="chain" id="PRO_5038480494" description="Bacterial Ig-like domain-containing protein" evidence="1">
    <location>
        <begin position="27"/>
        <end position="439"/>
    </location>
</feature>
<evidence type="ECO:0000313" key="3">
    <source>
        <dbReference type="Proteomes" id="UP000307087"/>
    </source>
</evidence>
<proteinExistence type="predicted"/>
<keyword evidence="1" id="KW-0732">Signal</keyword>
<evidence type="ECO:0008006" key="4">
    <source>
        <dbReference type="Google" id="ProtNLM"/>
    </source>
</evidence>
<feature type="signal peptide" evidence="1">
    <location>
        <begin position="1"/>
        <end position="26"/>
    </location>
</feature>
<keyword evidence="3" id="KW-1185">Reference proteome</keyword>
<gene>
    <name evidence="2" type="ORF">E9934_17820</name>
</gene>
<name>A0A4S8N2Q8_9ACTN</name>
<comment type="caution">
    <text evidence="2">The sequence shown here is derived from an EMBL/GenBank/DDBJ whole genome shotgun (WGS) entry which is preliminary data.</text>
</comment>